<evidence type="ECO:0000313" key="1">
    <source>
        <dbReference type="EMBL" id="QBX88538.1"/>
    </source>
</evidence>
<dbReference type="PANTHER" id="PTHR46018:SF2">
    <property type="entry name" value="ZINC PHOSPHODIESTERASE ELAC PROTEIN 1"/>
    <property type="match status" value="1"/>
</dbReference>
<dbReference type="PANTHER" id="PTHR46018">
    <property type="entry name" value="ZINC PHOSPHODIESTERASE ELAC PROTEIN 1"/>
    <property type="match status" value="1"/>
</dbReference>
<dbReference type="AlphaFoldDB" id="A0A4D6BMV1"/>
<name>A0A4D6BMV1_9FLOR</name>
<organism evidence="1">
    <name type="scientific">Balbiania investiens</name>
    <dbReference type="NCBI Taxonomy" id="111861"/>
    <lineage>
        <taxon>Eukaryota</taxon>
        <taxon>Rhodophyta</taxon>
        <taxon>Florideophyceae</taxon>
        <taxon>Nemaliophycidae</taxon>
        <taxon>Balbianiales</taxon>
        <taxon>Balbianiaceae</taxon>
        <taxon>Balbiania</taxon>
    </lineage>
</organism>
<dbReference type="InterPro" id="IPR036866">
    <property type="entry name" value="RibonucZ/Hydroxyglut_hydro"/>
</dbReference>
<dbReference type="SUPFAM" id="SSF56281">
    <property type="entry name" value="Metallo-hydrolase/oxidoreductase"/>
    <property type="match status" value="1"/>
</dbReference>
<dbReference type="GeneID" id="40138675"/>
<reference evidence="1" key="1">
    <citation type="journal article" date="2019" name="Phycologia">
        <title>Chloroplast and mitochondrial genomes of Balbiania investiens (Balbianiales, Nemaliophycidae).</title>
        <authorList>
            <person name="Evans J.R."/>
            <person name="StAmour N."/>
            <person name="Verbruggen H."/>
            <person name="Salomaki E.D."/>
            <person name="Vis M.L."/>
        </authorList>
    </citation>
    <scope>NUCLEOTIDE SEQUENCE</scope>
</reference>
<proteinExistence type="predicted"/>
<accession>A0A4D6BMV1</accession>
<dbReference type="GO" id="GO:0042781">
    <property type="term" value="F:3'-tRNA processing endoribonuclease activity"/>
    <property type="evidence" value="ECO:0007669"/>
    <property type="project" value="TreeGrafter"/>
</dbReference>
<keyword evidence="1" id="KW-0934">Plastid</keyword>
<geneLocation type="plastid" evidence="1"/>
<dbReference type="EMBL" id="MH026108">
    <property type="protein sequence ID" value="QBX88538.1"/>
    <property type="molecule type" value="Genomic_DNA"/>
</dbReference>
<protein>
    <submittedName>
        <fullName evidence="1">Ribonuclease Z</fullName>
    </submittedName>
</protein>
<sequence>MLRQSLSFLLKCSQTGIVWLFNCPEGCQHIIMHRQIKLNQITHIVITNLAMENLAGLIGLLSSLSLSSRLQNLVIYGPKGLWHYLQFLRKYSQTTFRYSLKIYIIEEGLLNCHPSYSIYANPVDMTLTDFEYIIIENEKIGRFKLLKANIFQINPGPIYGKLKQQHHLMLPDGCIVSGQYFTDPYCLGLKIIYLINIYGIRPSIEDTLISNRIIQK</sequence>
<gene>
    <name evidence="1" type="primary">rnz</name>
</gene>
<dbReference type="Gene3D" id="3.60.15.10">
    <property type="entry name" value="Ribonuclease Z/Hydroxyacylglutathione hydrolase-like"/>
    <property type="match status" value="1"/>
</dbReference>
<dbReference type="RefSeq" id="YP_009628755.1">
    <property type="nucleotide sequence ID" value="NC_042171.1"/>
</dbReference>